<dbReference type="SUPFAM" id="SSF51905">
    <property type="entry name" value="FAD/NAD(P)-binding domain"/>
    <property type="match status" value="1"/>
</dbReference>
<name>A0ABQ1QG93_9RHOB</name>
<dbReference type="InterPro" id="IPR003953">
    <property type="entry name" value="FAD-dep_OxRdtase_2_FAD-bd"/>
</dbReference>
<evidence type="ECO:0000256" key="3">
    <source>
        <dbReference type="ARBA" id="ARBA00022827"/>
    </source>
</evidence>
<dbReference type="InterPro" id="IPR036188">
    <property type="entry name" value="FAD/NAD-bd_sf"/>
</dbReference>
<dbReference type="InterPro" id="IPR027477">
    <property type="entry name" value="Succ_DH/fumarate_Rdtase_cat_sf"/>
</dbReference>
<protein>
    <submittedName>
        <fullName evidence="6">FAD-binding dehydrogenase</fullName>
    </submittedName>
</protein>
<comment type="caution">
    <text evidence="6">The sequence shown here is derived from an EMBL/GenBank/DDBJ whole genome shotgun (WGS) entry which is preliminary data.</text>
</comment>
<evidence type="ECO:0000256" key="2">
    <source>
        <dbReference type="ARBA" id="ARBA00022630"/>
    </source>
</evidence>
<dbReference type="SUPFAM" id="SSF56425">
    <property type="entry name" value="Succinate dehydrogenase/fumarate reductase flavoprotein, catalytic domain"/>
    <property type="match status" value="1"/>
</dbReference>
<dbReference type="PANTHER" id="PTHR43400">
    <property type="entry name" value="FUMARATE REDUCTASE"/>
    <property type="match status" value="1"/>
</dbReference>
<reference evidence="7" key="1">
    <citation type="journal article" date="2019" name="Int. J. Syst. Evol. Microbiol.">
        <title>The Global Catalogue of Microorganisms (GCM) 10K type strain sequencing project: providing services to taxonomists for standard genome sequencing and annotation.</title>
        <authorList>
            <consortium name="The Broad Institute Genomics Platform"/>
            <consortium name="The Broad Institute Genome Sequencing Center for Infectious Disease"/>
            <person name="Wu L."/>
            <person name="Ma J."/>
        </authorList>
    </citation>
    <scope>NUCLEOTIDE SEQUENCE [LARGE SCALE GENOMIC DNA]</scope>
    <source>
        <strain evidence="7">CGMCC 1.12922</strain>
    </source>
</reference>
<dbReference type="InterPro" id="IPR050315">
    <property type="entry name" value="FAD-oxidoreductase_2"/>
</dbReference>
<evidence type="ECO:0000256" key="4">
    <source>
        <dbReference type="ARBA" id="ARBA00023002"/>
    </source>
</evidence>
<dbReference type="EMBL" id="BMGI01000001">
    <property type="protein sequence ID" value="GGD25190.1"/>
    <property type="molecule type" value="Genomic_DNA"/>
</dbReference>
<dbReference type="PANTHER" id="PTHR43400:SF10">
    <property type="entry name" value="3-OXOSTEROID 1-DEHYDROGENASE"/>
    <property type="match status" value="1"/>
</dbReference>
<evidence type="ECO:0000313" key="7">
    <source>
        <dbReference type="Proteomes" id="UP000617355"/>
    </source>
</evidence>
<keyword evidence="7" id="KW-1185">Reference proteome</keyword>
<dbReference type="Gene3D" id="3.50.50.60">
    <property type="entry name" value="FAD/NAD(P)-binding domain"/>
    <property type="match status" value="2"/>
</dbReference>
<sequence length="555" mass="58420">MAEEFDVAVIGAGAGGLAAAVFAALEGARVVLIESTDYVGGTSAYSAGTTWAPNTRLAATVGADDSPEKVHTYLDAAVGNRSPRAMRETFVDNAPRAIDRLMDETVAQFRARPFHPDYLHELDGSTTCGRALEPEPFRASELGRDLRMIRPAIPEFTILGGLQVDRDDIGHLMAMGKSLKSLFYSLRLVGTYALDKLRYGRSARLVMGNALVGRLLLAAKRAGVDVRLKTRVVAITPGGGANLLSLADGGEIRVSGGVILATGGFGRHPTRRAEMLPVPLAEHSPAAPGHTGELHDIVLGLGARYGEGAATNAFWAPVSTRKRPDGSWTVFPHFLMDRSKPGVIAVGADGRRFTNETRSYHEFALAQYATGTIPAFLLTDAAGLKKYGLGMVRPGAMGAKALIQDGYLVEATTLDELAKKLAIDAAGLSETVARLGRFAAAGVDEDFHRGETVYERANGDASHGPNPTLGEIATPPFYAVKLWPGDIGAATGLATDAEARLLGPDNQPLPGLYAVGNDMQSIMGGVYPGPGITIGPALTFGYVAAMSATARARSE</sequence>
<evidence type="ECO:0000259" key="5">
    <source>
        <dbReference type="Pfam" id="PF00890"/>
    </source>
</evidence>
<evidence type="ECO:0000256" key="1">
    <source>
        <dbReference type="ARBA" id="ARBA00001974"/>
    </source>
</evidence>
<dbReference type="Pfam" id="PF00890">
    <property type="entry name" value="FAD_binding_2"/>
    <property type="match status" value="1"/>
</dbReference>
<organism evidence="6 7">
    <name type="scientific">Sinisalibacter lacisalsi</name>
    <dbReference type="NCBI Taxonomy" id="1526570"/>
    <lineage>
        <taxon>Bacteria</taxon>
        <taxon>Pseudomonadati</taxon>
        <taxon>Pseudomonadota</taxon>
        <taxon>Alphaproteobacteria</taxon>
        <taxon>Rhodobacterales</taxon>
        <taxon>Roseobacteraceae</taxon>
        <taxon>Sinisalibacter</taxon>
    </lineage>
</organism>
<gene>
    <name evidence="6" type="ORF">GCM10011358_07020</name>
</gene>
<keyword evidence="2" id="KW-0285">Flavoprotein</keyword>
<evidence type="ECO:0000313" key="6">
    <source>
        <dbReference type="EMBL" id="GGD25190.1"/>
    </source>
</evidence>
<keyword evidence="4" id="KW-0560">Oxidoreductase</keyword>
<comment type="cofactor">
    <cofactor evidence="1">
        <name>FAD</name>
        <dbReference type="ChEBI" id="CHEBI:57692"/>
    </cofactor>
</comment>
<proteinExistence type="predicted"/>
<dbReference type="RefSeq" id="WP_188526211.1">
    <property type="nucleotide sequence ID" value="NZ_BMGI01000001.1"/>
</dbReference>
<feature type="domain" description="FAD-dependent oxidoreductase 2 FAD-binding" evidence="5">
    <location>
        <begin position="6"/>
        <end position="534"/>
    </location>
</feature>
<dbReference type="PRINTS" id="PR00411">
    <property type="entry name" value="PNDRDTASEI"/>
</dbReference>
<keyword evidence="3" id="KW-0274">FAD</keyword>
<accession>A0ABQ1QG93</accession>
<dbReference type="Gene3D" id="3.90.700.10">
    <property type="entry name" value="Succinate dehydrogenase/fumarate reductase flavoprotein, catalytic domain"/>
    <property type="match status" value="1"/>
</dbReference>
<dbReference type="Proteomes" id="UP000617355">
    <property type="component" value="Unassembled WGS sequence"/>
</dbReference>